<dbReference type="InterPro" id="IPR036412">
    <property type="entry name" value="HAD-like_sf"/>
</dbReference>
<dbReference type="SFLD" id="SFLDG01129">
    <property type="entry name" value="C1.5:_HAD__Beta-PGM__Phosphata"/>
    <property type="match status" value="1"/>
</dbReference>
<comment type="caution">
    <text evidence="1">The sequence shown here is derived from an EMBL/GenBank/DDBJ whole genome shotgun (WGS) entry which is preliminary data.</text>
</comment>
<accession>A0A928UXJ6</accession>
<proteinExistence type="predicted"/>
<protein>
    <submittedName>
        <fullName evidence="1">HAD family phosphatase</fullName>
    </submittedName>
</protein>
<name>A0A928UXJ6_9SPHI</name>
<dbReference type="PANTHER" id="PTHR43611:SF3">
    <property type="entry name" value="FLAVIN MONONUCLEOTIDE HYDROLASE 1, CHLOROPLATIC"/>
    <property type="match status" value="1"/>
</dbReference>
<dbReference type="SUPFAM" id="SSF56784">
    <property type="entry name" value="HAD-like"/>
    <property type="match status" value="1"/>
</dbReference>
<dbReference type="CDD" id="cd02603">
    <property type="entry name" value="HAD_sEH-N_like"/>
    <property type="match status" value="1"/>
</dbReference>
<dbReference type="SFLD" id="SFLDS00003">
    <property type="entry name" value="Haloacid_Dehalogenase"/>
    <property type="match status" value="1"/>
</dbReference>
<dbReference type="Gene3D" id="3.40.50.1000">
    <property type="entry name" value="HAD superfamily/HAD-like"/>
    <property type="match status" value="1"/>
</dbReference>
<gene>
    <name evidence="1" type="ORF">C4F49_15610</name>
</gene>
<sequence>MQKIKNIILDYGNVIFMIDFPTVRQSFIALGITNVDDFFAHHGQDSLFDAFDRGEISIAAFRQGVRDKAHRQDLSDEQIDQAWNSLLIGVPEGKHELLLQLKEKYRLFLLSNNNALHYEFCMKHIQDTYGVPDNSVFFEKAYYSHLMGKRKPDPAIFQQVIDEQHIVPEETLFIDDSPQHLASAEAMGFQTALCTETEDLAAIIKKLEL</sequence>
<dbReference type="RefSeq" id="WP_196936961.1">
    <property type="nucleotide sequence ID" value="NZ_MU158698.1"/>
</dbReference>
<dbReference type="Pfam" id="PF00702">
    <property type="entry name" value="Hydrolase"/>
    <property type="match status" value="1"/>
</dbReference>
<organism evidence="1 2">
    <name type="scientific">Sphingobacterium hungaricum</name>
    <dbReference type="NCBI Taxonomy" id="2082723"/>
    <lineage>
        <taxon>Bacteria</taxon>
        <taxon>Pseudomonadati</taxon>
        <taxon>Bacteroidota</taxon>
        <taxon>Sphingobacteriia</taxon>
        <taxon>Sphingobacteriales</taxon>
        <taxon>Sphingobacteriaceae</taxon>
        <taxon>Sphingobacterium</taxon>
    </lineage>
</organism>
<dbReference type="InterPro" id="IPR023214">
    <property type="entry name" value="HAD_sf"/>
</dbReference>
<dbReference type="InterPro" id="IPR006439">
    <property type="entry name" value="HAD-SF_hydro_IA"/>
</dbReference>
<dbReference type="InterPro" id="IPR023198">
    <property type="entry name" value="PGP-like_dom2"/>
</dbReference>
<evidence type="ECO:0000313" key="1">
    <source>
        <dbReference type="EMBL" id="MBE8715111.1"/>
    </source>
</evidence>
<dbReference type="EMBL" id="PRDK01000009">
    <property type="protein sequence ID" value="MBE8715111.1"/>
    <property type="molecule type" value="Genomic_DNA"/>
</dbReference>
<reference evidence="1" key="1">
    <citation type="submission" date="2018-02" db="EMBL/GenBank/DDBJ databases">
        <authorList>
            <person name="Vasarhelyi B.M."/>
            <person name="Deshmukh S."/>
            <person name="Balint B."/>
            <person name="Kukolya J."/>
        </authorList>
    </citation>
    <scope>NUCLEOTIDE SEQUENCE</scope>
    <source>
        <strain evidence="1">KB22</strain>
    </source>
</reference>
<keyword evidence="2" id="KW-1185">Reference proteome</keyword>
<dbReference type="NCBIfam" id="TIGR01509">
    <property type="entry name" value="HAD-SF-IA-v3"/>
    <property type="match status" value="1"/>
</dbReference>
<dbReference type="Gene3D" id="1.10.150.240">
    <property type="entry name" value="Putative phosphatase, domain 2"/>
    <property type="match status" value="1"/>
</dbReference>
<dbReference type="Proteomes" id="UP000616201">
    <property type="component" value="Unassembled WGS sequence"/>
</dbReference>
<dbReference type="AlphaFoldDB" id="A0A928UXJ6"/>
<evidence type="ECO:0000313" key="2">
    <source>
        <dbReference type="Proteomes" id="UP000616201"/>
    </source>
</evidence>
<dbReference type="PANTHER" id="PTHR43611">
    <property type="entry name" value="ALPHA-D-GLUCOSE 1-PHOSPHATE PHOSPHATASE"/>
    <property type="match status" value="1"/>
</dbReference>